<dbReference type="InterPro" id="IPR002156">
    <property type="entry name" value="RNaseH_domain"/>
</dbReference>
<gene>
    <name evidence="2" type="ORF">NTEN_LOCUS5372</name>
</gene>
<dbReference type="SUPFAM" id="SSF53098">
    <property type="entry name" value="Ribonuclease H-like"/>
    <property type="match status" value="1"/>
</dbReference>
<dbReference type="AlphaFoldDB" id="A0A6H5GA90"/>
<dbReference type="InterPro" id="IPR036397">
    <property type="entry name" value="RNaseH_sf"/>
</dbReference>
<dbReference type="Proteomes" id="UP000479000">
    <property type="component" value="Unassembled WGS sequence"/>
</dbReference>
<dbReference type="CDD" id="cd09275">
    <property type="entry name" value="RNase_HI_RT_DIRS1"/>
    <property type="match status" value="1"/>
</dbReference>
<keyword evidence="3" id="KW-1185">Reference proteome</keyword>
<dbReference type="Gene3D" id="3.30.420.10">
    <property type="entry name" value="Ribonuclease H-like superfamily/Ribonuclease H"/>
    <property type="match status" value="1"/>
</dbReference>
<name>A0A6H5GA90_9HEMI</name>
<dbReference type="EMBL" id="CADCXU010008195">
    <property type="protein sequence ID" value="CAA9999089.1"/>
    <property type="molecule type" value="Genomic_DNA"/>
</dbReference>
<feature type="domain" description="RNase H type-1" evidence="1">
    <location>
        <begin position="29"/>
        <end position="101"/>
    </location>
</feature>
<evidence type="ECO:0000259" key="1">
    <source>
        <dbReference type="Pfam" id="PF13456"/>
    </source>
</evidence>
<dbReference type="Pfam" id="PF13456">
    <property type="entry name" value="RVT_3"/>
    <property type="match status" value="1"/>
</dbReference>
<sequence length="104" mass="12141">MADHFDLEIFSDASLHGWGIFCNGESTRGWWTSKQRVCHINYLELYAIFLGLQCFAKNLKDISILIRTDNTTALAYINRMSSVQHELLNNLAREIWTWCESRNL</sequence>
<protein>
    <recommendedName>
        <fullName evidence="1">RNase H type-1 domain-containing protein</fullName>
    </recommendedName>
</protein>
<dbReference type="PANTHER" id="PTHR33050">
    <property type="entry name" value="REVERSE TRANSCRIPTASE DOMAIN-CONTAINING PROTEIN"/>
    <property type="match status" value="1"/>
</dbReference>
<feature type="non-terminal residue" evidence="2">
    <location>
        <position position="104"/>
    </location>
</feature>
<dbReference type="OrthoDB" id="8960811at2759"/>
<accession>A0A6H5GA90</accession>
<proteinExistence type="predicted"/>
<evidence type="ECO:0000313" key="2">
    <source>
        <dbReference type="EMBL" id="CAA9999089.1"/>
    </source>
</evidence>
<dbReference type="GO" id="GO:0004523">
    <property type="term" value="F:RNA-DNA hybrid ribonuclease activity"/>
    <property type="evidence" value="ECO:0007669"/>
    <property type="project" value="InterPro"/>
</dbReference>
<organism evidence="2 3">
    <name type="scientific">Nesidiocoris tenuis</name>
    <dbReference type="NCBI Taxonomy" id="355587"/>
    <lineage>
        <taxon>Eukaryota</taxon>
        <taxon>Metazoa</taxon>
        <taxon>Ecdysozoa</taxon>
        <taxon>Arthropoda</taxon>
        <taxon>Hexapoda</taxon>
        <taxon>Insecta</taxon>
        <taxon>Pterygota</taxon>
        <taxon>Neoptera</taxon>
        <taxon>Paraneoptera</taxon>
        <taxon>Hemiptera</taxon>
        <taxon>Heteroptera</taxon>
        <taxon>Panheteroptera</taxon>
        <taxon>Cimicomorpha</taxon>
        <taxon>Miridae</taxon>
        <taxon>Dicyphina</taxon>
        <taxon>Nesidiocoris</taxon>
    </lineage>
</organism>
<dbReference type="InterPro" id="IPR012337">
    <property type="entry name" value="RNaseH-like_sf"/>
</dbReference>
<dbReference type="GO" id="GO:0003676">
    <property type="term" value="F:nucleic acid binding"/>
    <property type="evidence" value="ECO:0007669"/>
    <property type="project" value="InterPro"/>
</dbReference>
<evidence type="ECO:0000313" key="3">
    <source>
        <dbReference type="Proteomes" id="UP000479000"/>
    </source>
</evidence>
<dbReference type="InterPro" id="IPR052055">
    <property type="entry name" value="Hepadnavirus_pol/RT"/>
</dbReference>
<reference evidence="2 3" key="1">
    <citation type="submission" date="2020-02" db="EMBL/GenBank/DDBJ databases">
        <authorList>
            <person name="Ferguson B K."/>
        </authorList>
    </citation>
    <scope>NUCLEOTIDE SEQUENCE [LARGE SCALE GENOMIC DNA]</scope>
</reference>
<dbReference type="PANTHER" id="PTHR33050:SF7">
    <property type="entry name" value="RIBONUCLEASE H"/>
    <property type="match status" value="1"/>
</dbReference>